<sequence length="735" mass="83730">SPETEASDVFEAEANKTPRSKHWISLGSEKEIDEELLKETREKLMLKLRVDRIFRLPICFSDHNSADSKDSHLECASYQDSRFNIKKLQSDFGIQAVPKLQSNSTQTLRMVPKDTFTQYEPREFSNEELENILQDESLKNCCATQTPRILHALQQEEIMNVFIDDWKALGTGLEAGEWSGQVSDSLVLHQIFTNQKYSKDKKISCLNWHPTIYGVIAVALIKKKEEQTEESSLLVPRPAFIVFYSFSDSSNPQLLLECPDDILAFEFSPSNPNIIVGGCVNGQVLLWDISVHVTYLQAAHPGIKKAVTNPDTFDLNDNGENKTPVVRFSAVSALETSHKAPITDVQWLPQTFEVTGMGLPVENKMKVSVQIATCSPDCTIRFWDVRLANLLIHTPLDRRQTDQKTPITACSIPETFKHLDRTWKPLFRVSLPKIDTKGEYVPLKFSFEHYTCSTEKDTENNRTENLPDYSQLRMPLTEKLKAMEDVNTKFFVGTESGEIVYTDWKLESDESGRPRSAKPLLCFNTHQWLVNTVQRSPFFKDIILTTGGWNFAIWKEGVMGGPLVVSQYFEQECTVGCWSLSRPAVFFIGKQDGSVEVWDLLKNSSEPLQLHAHISNTKITCMKPWAVSAKQHFLAVADDLGVLRVFEIPKTLYVPSRHESLSMKKYFELETENLKDYLRRKEIWTKQKKEVEELKKMPNGAQVPVFEMEEGTGYADTWVLELEETGSSQLGPCPK</sequence>
<evidence type="ECO:0000256" key="2">
    <source>
        <dbReference type="ARBA" id="ARBA00022490"/>
    </source>
</evidence>
<dbReference type="InterPro" id="IPR001680">
    <property type="entry name" value="WD40_rpt"/>
</dbReference>
<gene>
    <name evidence="5" type="ORF">CHARACLAT_017031</name>
</gene>
<evidence type="ECO:0000313" key="5">
    <source>
        <dbReference type="EMBL" id="MED6277784.1"/>
    </source>
</evidence>
<name>A0ABU7DU01_9TELE</name>
<comment type="caution">
    <text evidence="5">The sequence shown here is derived from an EMBL/GenBank/DDBJ whole genome shotgun (WGS) entry which is preliminary data.</text>
</comment>
<keyword evidence="4" id="KW-0677">Repeat</keyword>
<dbReference type="Pfam" id="PF00400">
    <property type="entry name" value="WD40"/>
    <property type="match status" value="1"/>
</dbReference>
<evidence type="ECO:0000313" key="6">
    <source>
        <dbReference type="Proteomes" id="UP001352852"/>
    </source>
</evidence>
<keyword evidence="2" id="KW-0963">Cytoplasm</keyword>
<dbReference type="PANTHER" id="PTHR12442">
    <property type="entry name" value="DYNEIN INTERMEDIATE CHAIN"/>
    <property type="match status" value="1"/>
</dbReference>
<feature type="non-terminal residue" evidence="5">
    <location>
        <position position="735"/>
    </location>
</feature>
<dbReference type="Gene3D" id="2.130.10.10">
    <property type="entry name" value="YVTN repeat-like/Quinoprotein amine dehydrogenase"/>
    <property type="match status" value="2"/>
</dbReference>
<protein>
    <recommendedName>
        <fullName evidence="7">WD repeat domain 63</fullName>
    </recommendedName>
</protein>
<evidence type="ECO:0000256" key="4">
    <source>
        <dbReference type="ARBA" id="ARBA00022737"/>
    </source>
</evidence>
<organism evidence="5 6">
    <name type="scientific">Characodon lateralis</name>
    <dbReference type="NCBI Taxonomy" id="208331"/>
    <lineage>
        <taxon>Eukaryota</taxon>
        <taxon>Metazoa</taxon>
        <taxon>Chordata</taxon>
        <taxon>Craniata</taxon>
        <taxon>Vertebrata</taxon>
        <taxon>Euteleostomi</taxon>
        <taxon>Actinopterygii</taxon>
        <taxon>Neopterygii</taxon>
        <taxon>Teleostei</taxon>
        <taxon>Neoteleostei</taxon>
        <taxon>Acanthomorphata</taxon>
        <taxon>Ovalentaria</taxon>
        <taxon>Atherinomorphae</taxon>
        <taxon>Cyprinodontiformes</taxon>
        <taxon>Goodeidae</taxon>
        <taxon>Characodon</taxon>
    </lineage>
</organism>
<evidence type="ECO:0000256" key="3">
    <source>
        <dbReference type="ARBA" id="ARBA00022574"/>
    </source>
</evidence>
<dbReference type="InterPro" id="IPR050687">
    <property type="entry name" value="Dynein_IC"/>
</dbReference>
<dbReference type="SUPFAM" id="SSF50978">
    <property type="entry name" value="WD40 repeat-like"/>
    <property type="match status" value="1"/>
</dbReference>
<dbReference type="PANTHER" id="PTHR12442:SF5">
    <property type="entry name" value="DYNEIN AXONEMAL INTERMEDIATE CHAIN 3"/>
    <property type="match status" value="1"/>
</dbReference>
<dbReference type="Proteomes" id="UP001352852">
    <property type="component" value="Unassembled WGS sequence"/>
</dbReference>
<reference evidence="5 6" key="1">
    <citation type="submission" date="2021-06" db="EMBL/GenBank/DDBJ databases">
        <authorList>
            <person name="Palmer J.M."/>
        </authorList>
    </citation>
    <scope>NUCLEOTIDE SEQUENCE [LARGE SCALE GENOMIC DNA]</scope>
    <source>
        <strain evidence="5 6">CL_MEX2019</strain>
        <tissue evidence="5">Muscle</tissue>
    </source>
</reference>
<accession>A0ABU7DU01</accession>
<dbReference type="EMBL" id="JAHUTJ010034199">
    <property type="protein sequence ID" value="MED6277784.1"/>
    <property type="molecule type" value="Genomic_DNA"/>
</dbReference>
<keyword evidence="3" id="KW-0853">WD repeat</keyword>
<comment type="subcellular location">
    <subcellularLocation>
        <location evidence="1">Cytoplasm</location>
    </subcellularLocation>
</comment>
<keyword evidence="6" id="KW-1185">Reference proteome</keyword>
<dbReference type="SMART" id="SM00320">
    <property type="entry name" value="WD40"/>
    <property type="match status" value="4"/>
</dbReference>
<evidence type="ECO:0008006" key="7">
    <source>
        <dbReference type="Google" id="ProtNLM"/>
    </source>
</evidence>
<dbReference type="InterPro" id="IPR036322">
    <property type="entry name" value="WD40_repeat_dom_sf"/>
</dbReference>
<proteinExistence type="predicted"/>
<dbReference type="InterPro" id="IPR015943">
    <property type="entry name" value="WD40/YVTN_repeat-like_dom_sf"/>
</dbReference>
<evidence type="ECO:0000256" key="1">
    <source>
        <dbReference type="ARBA" id="ARBA00004496"/>
    </source>
</evidence>
<feature type="non-terminal residue" evidence="5">
    <location>
        <position position="1"/>
    </location>
</feature>